<dbReference type="InterPro" id="IPR052727">
    <property type="entry name" value="Rab4/Rab5_effector"/>
</dbReference>
<evidence type="ECO:0000313" key="3">
    <source>
        <dbReference type="Proteomes" id="UP000702964"/>
    </source>
</evidence>
<dbReference type="PANTHER" id="PTHR13510:SF44">
    <property type="entry name" value="RABENOSYN-5"/>
    <property type="match status" value="1"/>
</dbReference>
<proteinExistence type="predicted"/>
<sequence>MSSSQSTLQLGNVEGFRHLAHSIVSRTLAVEVEYDRMGRPEQDEQAWKMIKRQNLLRAYKHKTRDTAQLDQSRSATSSKKPPMVICVGSVEGTVEDILYGMHAKNRSEMGATTTFMDRRPLDCDVLAVIDSGSDKDPFRHLSLKYLLTETFGNARVVSNRDLCAVQSMGFGLDSRGKRYGYYLLRSVNIPECSPLPADSDVVRANITMCCIYRQSKTSHTVNVYSKAMVDLGGSLPGFMAHRSLEGSLEDILYGTHSKNRDEMQATVAYLHNSHMDCAVLNVLDSGTDEDPYRQLTLKWFIAEMFGDARLVNHRDWLNIESTGMSTDAWGRRYGYFLAKHVEHPGCPPMPEDSDVVRGKMAMCCIYRQEPGSRVVDVYAKGSVDLGGGLPGFLTGFAPVAMMLSMEVSMQSAEGKRLTTIALEYAKRREFLRGDDSEEDQTVDFTLLSLWKEGRVVETGSVISPQVWNLQGAYMQQVLHKAKSVRSVRASGGRMLQAVRPKVRFRDGDVEAFRHLAHSVISRTLAHENEYRRTGYPPLEQRDWKLLKQQNGLRVYKSKIQQRFDPSVSQDIGFARQLTALCIGRVDGSLEDVLYGMHCKTRKEMHVTDTFLKKCQVDCAVLSVIDRGFDRDPFRQLALKWTIVQTGDPRVGDYRELCTLESMGIGVDGNGERYGYRLIKSLDLAEYSHLATRHDAVHIKVTMCSIFRQDWNSHDVRVYAKGMVDTGDNSPSTSATCSMLVSIANATEVAEAKRLTLLALQHAEYVACSSFRPQVQVSQLLDLSRG</sequence>
<dbReference type="EMBL" id="AOFI03000068">
    <property type="protein sequence ID" value="KAF4322503.1"/>
    <property type="molecule type" value="Genomic_DNA"/>
</dbReference>
<dbReference type="SUPFAM" id="SSF55961">
    <property type="entry name" value="Bet v1-like"/>
    <property type="match status" value="2"/>
</dbReference>
<evidence type="ECO:0000256" key="1">
    <source>
        <dbReference type="SAM" id="MobiDB-lite"/>
    </source>
</evidence>
<gene>
    <name evidence="2" type="ORF">G195_004546</name>
</gene>
<dbReference type="Gene3D" id="3.30.530.20">
    <property type="match status" value="2"/>
</dbReference>
<accession>A0A8J4SKR3</accession>
<dbReference type="PANTHER" id="PTHR13510">
    <property type="entry name" value="FYVE-FINGER-CONTAINING RAB5 EFFECTOR PROTEIN RABENOSYN-5-RELATED"/>
    <property type="match status" value="1"/>
</dbReference>
<reference evidence="2" key="1">
    <citation type="journal article" date="2015" name="Genom Data">
        <title>Draft genome sequences of Phytophthora kernoviae and Phytophthora ramorum lineage EU2 from Scotland.</title>
        <authorList>
            <person name="Sambles C."/>
            <person name="Schlenzig A."/>
            <person name="O'Neill P."/>
            <person name="Grant M."/>
            <person name="Studholme D.J."/>
        </authorList>
    </citation>
    <scope>NUCLEOTIDE SEQUENCE</scope>
    <source>
        <strain evidence="2">00238/432</strain>
    </source>
</reference>
<reference evidence="2" key="2">
    <citation type="submission" date="2020-02" db="EMBL/GenBank/DDBJ databases">
        <authorList>
            <person name="Studholme D.J."/>
        </authorList>
    </citation>
    <scope>NUCLEOTIDE SEQUENCE</scope>
    <source>
        <strain evidence="2">00238/432</strain>
    </source>
</reference>
<feature type="compositionally biased region" description="Polar residues" evidence="1">
    <location>
        <begin position="66"/>
        <end position="79"/>
    </location>
</feature>
<dbReference type="Proteomes" id="UP000702964">
    <property type="component" value="Unassembled WGS sequence"/>
</dbReference>
<evidence type="ECO:0000313" key="2">
    <source>
        <dbReference type="EMBL" id="KAF4322503.1"/>
    </source>
</evidence>
<name>A0A8J4SKR3_9STRA</name>
<feature type="region of interest" description="Disordered" evidence="1">
    <location>
        <begin position="61"/>
        <end position="80"/>
    </location>
</feature>
<comment type="caution">
    <text evidence="2">The sequence shown here is derived from an EMBL/GenBank/DDBJ whole genome shotgun (WGS) entry which is preliminary data.</text>
</comment>
<dbReference type="AlphaFoldDB" id="A0A8J4SKR3"/>
<dbReference type="InterPro" id="IPR023393">
    <property type="entry name" value="START-like_dom_sf"/>
</dbReference>
<organism evidence="2 3">
    <name type="scientific">Phytophthora kernoviae 00238/432</name>
    <dbReference type="NCBI Taxonomy" id="1284355"/>
    <lineage>
        <taxon>Eukaryota</taxon>
        <taxon>Sar</taxon>
        <taxon>Stramenopiles</taxon>
        <taxon>Oomycota</taxon>
        <taxon>Peronosporomycetes</taxon>
        <taxon>Peronosporales</taxon>
        <taxon>Peronosporaceae</taxon>
        <taxon>Phytophthora</taxon>
    </lineage>
</organism>
<protein>
    <submittedName>
        <fullName evidence="2">Uncharacterized protein</fullName>
    </submittedName>
</protein>